<keyword evidence="2" id="KW-1185">Reference proteome</keyword>
<gene>
    <name evidence="1" type="ORF">O181_009525</name>
</gene>
<dbReference type="AlphaFoldDB" id="A0A9Q3GK04"/>
<accession>A0A9Q3GK04</accession>
<proteinExistence type="predicted"/>
<sequence>MSGEFIITEGVGLLQQESRFLPINVEIFPDLVYQIKKDIWKDKNYKEILKQLEGGQSFMDYSLEPQAKLLLFKERVVIPRNNEKQSKIPQERHESLLAGHPFQEKTLNLIKRYFN</sequence>
<reference evidence="1" key="1">
    <citation type="submission" date="2021-03" db="EMBL/GenBank/DDBJ databases">
        <title>Draft genome sequence of rust myrtle Austropuccinia psidii MF-1, a brazilian biotype.</title>
        <authorList>
            <person name="Quecine M.C."/>
            <person name="Pachon D.M.R."/>
            <person name="Bonatelli M.L."/>
            <person name="Correr F.H."/>
            <person name="Franceschini L.M."/>
            <person name="Leite T.F."/>
            <person name="Margarido G.R.A."/>
            <person name="Almeida C.A."/>
            <person name="Ferrarezi J.A."/>
            <person name="Labate C.A."/>
        </authorList>
    </citation>
    <scope>NUCLEOTIDE SEQUENCE</scope>
    <source>
        <strain evidence="1">MF-1</strain>
    </source>
</reference>
<name>A0A9Q3GK04_9BASI</name>
<comment type="caution">
    <text evidence="1">The sequence shown here is derived from an EMBL/GenBank/DDBJ whole genome shotgun (WGS) entry which is preliminary data.</text>
</comment>
<evidence type="ECO:0000313" key="1">
    <source>
        <dbReference type="EMBL" id="MBW0469810.1"/>
    </source>
</evidence>
<dbReference type="Proteomes" id="UP000765509">
    <property type="component" value="Unassembled WGS sequence"/>
</dbReference>
<dbReference type="EMBL" id="AVOT02002275">
    <property type="protein sequence ID" value="MBW0469810.1"/>
    <property type="molecule type" value="Genomic_DNA"/>
</dbReference>
<evidence type="ECO:0000313" key="2">
    <source>
        <dbReference type="Proteomes" id="UP000765509"/>
    </source>
</evidence>
<organism evidence="1 2">
    <name type="scientific">Austropuccinia psidii MF-1</name>
    <dbReference type="NCBI Taxonomy" id="1389203"/>
    <lineage>
        <taxon>Eukaryota</taxon>
        <taxon>Fungi</taxon>
        <taxon>Dikarya</taxon>
        <taxon>Basidiomycota</taxon>
        <taxon>Pucciniomycotina</taxon>
        <taxon>Pucciniomycetes</taxon>
        <taxon>Pucciniales</taxon>
        <taxon>Sphaerophragmiaceae</taxon>
        <taxon>Austropuccinia</taxon>
    </lineage>
</organism>
<protein>
    <submittedName>
        <fullName evidence="1">Uncharacterized protein</fullName>
    </submittedName>
</protein>
<dbReference type="OrthoDB" id="7361988at2759"/>